<dbReference type="PROSITE" id="PS00018">
    <property type="entry name" value="EF_HAND_1"/>
    <property type="match status" value="1"/>
</dbReference>
<proteinExistence type="predicted"/>
<gene>
    <name evidence="3" type="ORF">KP509_07G066900</name>
</gene>
<dbReference type="EMBL" id="CM035412">
    <property type="protein sequence ID" value="KAH7433385.1"/>
    <property type="molecule type" value="Genomic_DNA"/>
</dbReference>
<keyword evidence="1" id="KW-0106">Calcium</keyword>
<feature type="region of interest" description="Disordered" evidence="2">
    <location>
        <begin position="346"/>
        <end position="365"/>
    </location>
</feature>
<evidence type="ECO:0000313" key="4">
    <source>
        <dbReference type="Proteomes" id="UP000825935"/>
    </source>
</evidence>
<dbReference type="InterPro" id="IPR011992">
    <property type="entry name" value="EF-hand-dom_pair"/>
</dbReference>
<keyword evidence="4" id="KW-1185">Reference proteome</keyword>
<dbReference type="Gene3D" id="1.10.238.10">
    <property type="entry name" value="EF-hand"/>
    <property type="match status" value="1"/>
</dbReference>
<dbReference type="SUPFAM" id="SSF47473">
    <property type="entry name" value="EF-hand"/>
    <property type="match status" value="1"/>
</dbReference>
<evidence type="ECO:0008006" key="5">
    <source>
        <dbReference type="Google" id="ProtNLM"/>
    </source>
</evidence>
<dbReference type="AlphaFoldDB" id="A0A8T2UIP0"/>
<sequence length="457" mass="51489">MADQPDLRSRLQRASTLYYERLPYALQQELCNAFKMMDKNGDGRLAQADLVHWGPLQQSASEGFPVSSCISSLFAFLDADDSGELAFEDCKSLFFIFIMPSEWCDGCGKLLLESVYECVECNRMKEKRLCADNFYLCSTCYGPGNTIRPSQYPRPKVFHPHPNFVEREGKLIAAMDEIIDQIKCSVCMSYHRGNVKGALLEHHIYAFEDNVSICEWCIVSSCAVCGTCFQGEPRAATSGGWAMKGSQICKSCQLFRPMRSNAPPKTAYSKEFFRKLASSDIFRECSTCVNKAKDGSLASEFSQGMSCSTQREYGLSRSTYGKIVQHMRRVHHSLKRMLRRLRTEVQHSSAKYGHRQNGAPYPRSPSSDYMHPFSNSKKPNMFTKQTLKMLRDFANAGFNMVKQDLNSFLGGDHPSSIQGLMQMMQSAFSSIGSGFLDPTTMDTNTESSSMEFNENFS</sequence>
<dbReference type="EMBL" id="CM035412">
    <property type="protein sequence ID" value="KAH7433384.1"/>
    <property type="molecule type" value="Genomic_DNA"/>
</dbReference>
<organism evidence="3 4">
    <name type="scientific">Ceratopteris richardii</name>
    <name type="common">Triangle waterfern</name>
    <dbReference type="NCBI Taxonomy" id="49495"/>
    <lineage>
        <taxon>Eukaryota</taxon>
        <taxon>Viridiplantae</taxon>
        <taxon>Streptophyta</taxon>
        <taxon>Embryophyta</taxon>
        <taxon>Tracheophyta</taxon>
        <taxon>Polypodiopsida</taxon>
        <taxon>Polypodiidae</taxon>
        <taxon>Polypodiales</taxon>
        <taxon>Pteridineae</taxon>
        <taxon>Pteridaceae</taxon>
        <taxon>Parkerioideae</taxon>
        <taxon>Ceratopteris</taxon>
    </lineage>
</organism>
<reference evidence="3" key="1">
    <citation type="submission" date="2021-08" db="EMBL/GenBank/DDBJ databases">
        <title>WGS assembly of Ceratopteris richardii.</title>
        <authorList>
            <person name="Marchant D.B."/>
            <person name="Chen G."/>
            <person name="Jenkins J."/>
            <person name="Shu S."/>
            <person name="Leebens-Mack J."/>
            <person name="Grimwood J."/>
            <person name="Schmutz J."/>
            <person name="Soltis P."/>
            <person name="Soltis D."/>
            <person name="Chen Z.-H."/>
        </authorList>
    </citation>
    <scope>NUCLEOTIDE SEQUENCE</scope>
    <source>
        <strain evidence="3">Whitten #5841</strain>
        <tissue evidence="3">Leaf</tissue>
    </source>
</reference>
<comment type="caution">
    <text evidence="3">The sequence shown here is derived from an EMBL/GenBank/DDBJ whole genome shotgun (WGS) entry which is preliminary data.</text>
</comment>
<dbReference type="OrthoDB" id="8785703at2759"/>
<evidence type="ECO:0000313" key="3">
    <source>
        <dbReference type="EMBL" id="KAH7433385.1"/>
    </source>
</evidence>
<evidence type="ECO:0000256" key="1">
    <source>
        <dbReference type="ARBA" id="ARBA00022837"/>
    </source>
</evidence>
<evidence type="ECO:0000256" key="2">
    <source>
        <dbReference type="SAM" id="MobiDB-lite"/>
    </source>
</evidence>
<protein>
    <recommendedName>
        <fullName evidence="5">Calmodulin</fullName>
    </recommendedName>
</protein>
<dbReference type="Proteomes" id="UP000825935">
    <property type="component" value="Chromosome 7"/>
</dbReference>
<name>A0A8T2UIP0_CERRI</name>
<accession>A0A8T2UIP0</accession>
<dbReference type="InterPro" id="IPR018247">
    <property type="entry name" value="EF_Hand_1_Ca_BS"/>
</dbReference>